<keyword evidence="5" id="KW-0029">Amino-acid transport</keyword>
<feature type="region of interest" description="Disordered" evidence="8">
    <location>
        <begin position="507"/>
        <end position="528"/>
    </location>
</feature>
<keyword evidence="4 9" id="KW-0812">Transmembrane</keyword>
<feature type="transmembrane region" description="Helical" evidence="9">
    <location>
        <begin position="393"/>
        <end position="414"/>
    </location>
</feature>
<keyword evidence="3" id="KW-0813">Transport</keyword>
<feature type="domain" description="Amino acid transporter transmembrane" evidence="10">
    <location>
        <begin position="210"/>
        <end position="621"/>
    </location>
</feature>
<feature type="compositionally biased region" description="Basic and acidic residues" evidence="8">
    <location>
        <begin position="105"/>
        <end position="123"/>
    </location>
</feature>
<feature type="transmembrane region" description="Helical" evidence="9">
    <location>
        <begin position="241"/>
        <end position="259"/>
    </location>
</feature>
<gene>
    <name evidence="11" type="ORF">RHTO0S_04e10616g</name>
</gene>
<comment type="subcellular location">
    <subcellularLocation>
        <location evidence="1">Membrane</location>
        <topology evidence="1">Multi-pass membrane protein</topology>
    </subcellularLocation>
</comment>
<name>A0A061ARQ0_RHOTO</name>
<feature type="transmembrane region" description="Helical" evidence="9">
    <location>
        <begin position="318"/>
        <end position="338"/>
    </location>
</feature>
<dbReference type="AlphaFoldDB" id="A0A061ARQ0"/>
<feature type="transmembrane region" description="Helical" evidence="9">
    <location>
        <begin position="699"/>
        <end position="721"/>
    </location>
</feature>
<feature type="compositionally biased region" description="Acidic residues" evidence="8">
    <location>
        <begin position="94"/>
        <end position="104"/>
    </location>
</feature>
<feature type="transmembrane region" description="Helical" evidence="9">
    <location>
        <begin position="345"/>
        <end position="365"/>
    </location>
</feature>
<keyword evidence="7 9" id="KW-0472">Membrane</keyword>
<evidence type="ECO:0000256" key="4">
    <source>
        <dbReference type="ARBA" id="ARBA00022692"/>
    </source>
</evidence>
<evidence type="ECO:0000256" key="9">
    <source>
        <dbReference type="SAM" id="Phobius"/>
    </source>
</evidence>
<feature type="region of interest" description="Disordered" evidence="8">
    <location>
        <begin position="45"/>
        <end position="192"/>
    </location>
</feature>
<evidence type="ECO:0000256" key="6">
    <source>
        <dbReference type="ARBA" id="ARBA00022989"/>
    </source>
</evidence>
<organism evidence="11">
    <name type="scientific">Rhodotorula toruloides</name>
    <name type="common">Yeast</name>
    <name type="synonym">Rhodosporidium toruloides</name>
    <dbReference type="NCBI Taxonomy" id="5286"/>
    <lineage>
        <taxon>Eukaryota</taxon>
        <taxon>Fungi</taxon>
        <taxon>Dikarya</taxon>
        <taxon>Basidiomycota</taxon>
        <taxon>Pucciniomycotina</taxon>
        <taxon>Microbotryomycetes</taxon>
        <taxon>Sporidiobolales</taxon>
        <taxon>Sporidiobolaceae</taxon>
        <taxon>Rhodotorula</taxon>
    </lineage>
</organism>
<evidence type="ECO:0000256" key="5">
    <source>
        <dbReference type="ARBA" id="ARBA00022970"/>
    </source>
</evidence>
<dbReference type="PANTHER" id="PTHR22950">
    <property type="entry name" value="AMINO ACID TRANSPORTER"/>
    <property type="match status" value="1"/>
</dbReference>
<evidence type="ECO:0000256" key="2">
    <source>
        <dbReference type="ARBA" id="ARBA00008066"/>
    </source>
</evidence>
<feature type="transmembrane region" description="Helical" evidence="9">
    <location>
        <begin position="594"/>
        <end position="618"/>
    </location>
</feature>
<keyword evidence="6 9" id="KW-1133">Transmembrane helix</keyword>
<proteinExistence type="inferred from homology"/>
<sequence>MTSRRIPIQQPQRPAQTQNTGFKSSSLDAVFSFQRSAQFFGENLPSAASFVDPSRYPRPPEDWSSGDEDEEDDGDEEEAVGGRGRRTRRREMSETTEDDEESEVTDGHEPSSSEAWHSTHDGTEQLPPNAVVRGGGSRRASAAGWNGAASPATERSPLLAASRPAAAAANGSHLSSGVDITEEPEQVVRRRPSTFSKEAWKAAIEEHRGESTWSQSLFNTVNVLIGVGLLADPLAFADSGWIFGTILLVFCCLVTNYTAKMLAAMMRQDRHSHTYADVLIRAYGGKYTPSLIYFLFLVELLTFSVATVELFADSMASLFPKVGALAFKLISYGILLPTTFLPLRILSLTSLIGIMSSFVLLAVLITDGAVKHDAPGSLVQVMPTSIWPRWKRFPLSFGLLMSGFSGHAVVPSLYRDMAHPQHFPSMINVAYIIAFSTSLVFAVLGYLMFGNDVSSEITRDLAKTAGYPVVLNKLAVWMVALNPLVKYAIANKPLVQTFEHLVGLHHHHAPSPIPQQAPPAPDPSDSVIATPNVSHLSPAISSAISSAPLTTPAEHAAHEAHQRRVRILRYTVFRPALTLLCIAAAIAIPEFDRVLAFLGSASAFVICVIGPVGAYLIVGKKREPGAPGMRKRRKSSVSAAAGGRYGALVAQVGSKPAVPSPLSSSFGQSDLERRRRSKAFEAGAADSERELVVEGAERALCWVLLVVSVLMATVGTVWSFLPVEEAGLQ</sequence>
<accession>A0A061ARQ0</accession>
<reference evidence="11" key="1">
    <citation type="journal article" date="2014" name="Genome Announc.">
        <title>Draft genome sequence of Rhodosporidium toruloides CECT1137, an oleaginous yeast of biotechnological interest.</title>
        <authorList>
            <person name="Morin N."/>
            <person name="Calcas X."/>
            <person name="Devillers H."/>
            <person name="Durrens P."/>
            <person name="Sherman D.J."/>
            <person name="Nicaud J.-M."/>
            <person name="Neuveglise C."/>
        </authorList>
    </citation>
    <scope>NUCLEOTIDE SEQUENCE</scope>
    <source>
        <strain evidence="11">CECT1137</strain>
    </source>
</reference>
<feature type="compositionally biased region" description="Pro residues" evidence="8">
    <location>
        <begin position="511"/>
        <end position="522"/>
    </location>
</feature>
<feature type="compositionally biased region" description="Low complexity" evidence="8">
    <location>
        <begin position="1"/>
        <end position="14"/>
    </location>
</feature>
<feature type="compositionally biased region" description="Low complexity" evidence="8">
    <location>
        <begin position="138"/>
        <end position="169"/>
    </location>
</feature>
<dbReference type="EMBL" id="LK052939">
    <property type="protein sequence ID" value="CDR39842.1"/>
    <property type="molecule type" value="Genomic_DNA"/>
</dbReference>
<feature type="transmembrane region" description="Helical" evidence="9">
    <location>
        <begin position="291"/>
        <end position="312"/>
    </location>
</feature>
<feature type="region of interest" description="Disordered" evidence="8">
    <location>
        <begin position="1"/>
        <end position="23"/>
    </location>
</feature>
<evidence type="ECO:0000313" key="11">
    <source>
        <dbReference type="EMBL" id="CDR39842.1"/>
    </source>
</evidence>
<evidence type="ECO:0000256" key="1">
    <source>
        <dbReference type="ARBA" id="ARBA00004141"/>
    </source>
</evidence>
<evidence type="ECO:0000256" key="3">
    <source>
        <dbReference type="ARBA" id="ARBA00022448"/>
    </source>
</evidence>
<feature type="compositionally biased region" description="Acidic residues" evidence="8">
    <location>
        <begin position="64"/>
        <end position="79"/>
    </location>
</feature>
<feature type="transmembrane region" description="Helical" evidence="9">
    <location>
        <begin position="426"/>
        <end position="449"/>
    </location>
</feature>
<dbReference type="GO" id="GO:0015179">
    <property type="term" value="F:L-amino acid transmembrane transporter activity"/>
    <property type="evidence" value="ECO:0007669"/>
    <property type="project" value="TreeGrafter"/>
</dbReference>
<dbReference type="Pfam" id="PF01490">
    <property type="entry name" value="Aa_trans"/>
    <property type="match status" value="1"/>
</dbReference>
<feature type="transmembrane region" description="Helical" evidence="9">
    <location>
        <begin position="567"/>
        <end position="588"/>
    </location>
</feature>
<comment type="similarity">
    <text evidence="2">Belongs to the amino acid/polyamine transporter 2 family.</text>
</comment>
<evidence type="ECO:0000256" key="7">
    <source>
        <dbReference type="ARBA" id="ARBA00023136"/>
    </source>
</evidence>
<dbReference type="PANTHER" id="PTHR22950:SF692">
    <property type="entry name" value="TRANSMEMBRANE AMINO ACID TRANSPORTER FAMILY PROTEIN"/>
    <property type="match status" value="1"/>
</dbReference>
<evidence type="ECO:0000259" key="10">
    <source>
        <dbReference type="Pfam" id="PF01490"/>
    </source>
</evidence>
<dbReference type="OrthoDB" id="655540at2759"/>
<dbReference type="InterPro" id="IPR013057">
    <property type="entry name" value="AA_transpt_TM"/>
</dbReference>
<protein>
    <submittedName>
        <fullName evidence="11">RHTO0S04e10616g1_1</fullName>
    </submittedName>
</protein>
<feature type="transmembrane region" description="Helical" evidence="9">
    <location>
        <begin position="469"/>
        <end position="489"/>
    </location>
</feature>
<dbReference type="GO" id="GO:0005774">
    <property type="term" value="C:vacuolar membrane"/>
    <property type="evidence" value="ECO:0007669"/>
    <property type="project" value="TreeGrafter"/>
</dbReference>
<evidence type="ECO:0000256" key="8">
    <source>
        <dbReference type="SAM" id="MobiDB-lite"/>
    </source>
</evidence>